<proteinExistence type="predicted"/>
<reference evidence="7 8" key="1">
    <citation type="submission" date="2024-05" db="EMBL/GenBank/DDBJ databases">
        <authorList>
            <person name="Zhao H."/>
            <person name="Xu Y."/>
            <person name="Lin S."/>
            <person name="Spain J.C."/>
            <person name="Zhou N.-Y."/>
        </authorList>
    </citation>
    <scope>NUCLEOTIDE SEQUENCE [LARGE SCALE GENOMIC DNA]</scope>
    <source>
        <strain evidence="7 8">NEAU-NG30</strain>
    </source>
</reference>
<evidence type="ECO:0000256" key="3">
    <source>
        <dbReference type="ARBA" id="ARBA00022692"/>
    </source>
</evidence>
<accession>A0ABV0L741</accession>
<dbReference type="PANTHER" id="PTHR23513">
    <property type="entry name" value="INTEGRAL MEMBRANE EFFLUX PROTEIN-RELATED"/>
    <property type="match status" value="1"/>
</dbReference>
<dbReference type="CDD" id="cd06173">
    <property type="entry name" value="MFS_MefA_like"/>
    <property type="match status" value="1"/>
</dbReference>
<feature type="transmembrane region" description="Helical" evidence="6">
    <location>
        <begin position="310"/>
        <end position="334"/>
    </location>
</feature>
<dbReference type="InterPro" id="IPR036259">
    <property type="entry name" value="MFS_trans_sf"/>
</dbReference>
<feature type="transmembrane region" description="Helical" evidence="6">
    <location>
        <begin position="222"/>
        <end position="242"/>
    </location>
</feature>
<feature type="transmembrane region" description="Helical" evidence="6">
    <location>
        <begin position="381"/>
        <end position="399"/>
    </location>
</feature>
<feature type="transmembrane region" description="Helical" evidence="6">
    <location>
        <begin position="254"/>
        <end position="274"/>
    </location>
</feature>
<evidence type="ECO:0000256" key="6">
    <source>
        <dbReference type="SAM" id="Phobius"/>
    </source>
</evidence>
<keyword evidence="5 6" id="KW-0472">Membrane</keyword>
<evidence type="ECO:0000256" key="2">
    <source>
        <dbReference type="ARBA" id="ARBA00022475"/>
    </source>
</evidence>
<dbReference type="Proteomes" id="UP001440984">
    <property type="component" value="Unassembled WGS sequence"/>
</dbReference>
<feature type="transmembrane region" description="Helical" evidence="6">
    <location>
        <begin position="355"/>
        <end position="375"/>
    </location>
</feature>
<evidence type="ECO:0000256" key="1">
    <source>
        <dbReference type="ARBA" id="ARBA00004651"/>
    </source>
</evidence>
<dbReference type="EMBL" id="JBDZYD010000001">
    <property type="protein sequence ID" value="MEQ0558122.1"/>
    <property type="molecule type" value="Genomic_DNA"/>
</dbReference>
<gene>
    <name evidence="7" type="ORF">ABJI51_03480</name>
</gene>
<organism evidence="7 8">
    <name type="scientific">Amycolatopsis melonis</name>
    <dbReference type="NCBI Taxonomy" id="3156488"/>
    <lineage>
        <taxon>Bacteria</taxon>
        <taxon>Bacillati</taxon>
        <taxon>Actinomycetota</taxon>
        <taxon>Actinomycetes</taxon>
        <taxon>Pseudonocardiales</taxon>
        <taxon>Pseudonocardiaceae</taxon>
        <taxon>Amycolatopsis</taxon>
    </lineage>
</organism>
<keyword evidence="8" id="KW-1185">Reference proteome</keyword>
<comment type="caution">
    <text evidence="7">The sequence shown here is derived from an EMBL/GenBank/DDBJ whole genome shotgun (WGS) entry which is preliminary data.</text>
</comment>
<sequence>MRPEPPGKAGDLRRLWLAQTVSAGGSQVSAVVVPLIAVTALHAGPFAVGVVQAMRWLPLLGAPLAGVWVDRHRRRPTLLACDMARCSLLLLLVAAWYTGTLGIGLLAVVLGLIGVLTVLAETAYFSYVPALVGRDRLASANGALEAGKSGAQAVGSTAGGGVLNLLAPPLALLLDAASYVFSALMLSRIRRPEPPVRRTRGPLWTEMAAGLRFVAGDRTLRAAAVALALSNTAWAGELALHVPYLSQGLGLSPLLVGVAMAGVGPGAVLGALLAGRLSRRLPPLPVIAGGLGLFGAATSAVPLVPADPRVAVPVLLVSGLLAEVGGQVSAITVITLRQHRCPDRLLGRVNAAFRFAVTAPAGLGALAAGAAAAAWGTPAVLSGAILLMTAAPLALLPVLRSRSVARMS</sequence>
<feature type="transmembrane region" description="Helical" evidence="6">
    <location>
        <begin position="46"/>
        <end position="69"/>
    </location>
</feature>
<dbReference type="PANTHER" id="PTHR23513:SF6">
    <property type="entry name" value="MAJOR FACILITATOR SUPERFAMILY ASSOCIATED DOMAIN-CONTAINING PROTEIN"/>
    <property type="match status" value="1"/>
</dbReference>
<evidence type="ECO:0000313" key="8">
    <source>
        <dbReference type="Proteomes" id="UP001440984"/>
    </source>
</evidence>
<dbReference type="InterPro" id="IPR011701">
    <property type="entry name" value="MFS"/>
</dbReference>
<comment type="subcellular location">
    <subcellularLocation>
        <location evidence="1">Cell membrane</location>
        <topology evidence="1">Multi-pass membrane protein</topology>
    </subcellularLocation>
</comment>
<dbReference type="Pfam" id="PF07690">
    <property type="entry name" value="MFS_1"/>
    <property type="match status" value="1"/>
</dbReference>
<keyword evidence="4 6" id="KW-1133">Transmembrane helix</keyword>
<dbReference type="SUPFAM" id="SSF103473">
    <property type="entry name" value="MFS general substrate transporter"/>
    <property type="match status" value="1"/>
</dbReference>
<keyword evidence="3 6" id="KW-0812">Transmembrane</keyword>
<feature type="transmembrane region" description="Helical" evidence="6">
    <location>
        <begin position="89"/>
        <end position="119"/>
    </location>
</feature>
<evidence type="ECO:0000256" key="5">
    <source>
        <dbReference type="ARBA" id="ARBA00023136"/>
    </source>
</evidence>
<dbReference type="Gene3D" id="1.20.1250.20">
    <property type="entry name" value="MFS general substrate transporter like domains"/>
    <property type="match status" value="1"/>
</dbReference>
<name>A0ABV0L741_9PSEU</name>
<feature type="transmembrane region" description="Helical" evidence="6">
    <location>
        <begin position="170"/>
        <end position="189"/>
    </location>
</feature>
<feature type="transmembrane region" description="Helical" evidence="6">
    <location>
        <begin position="286"/>
        <end position="304"/>
    </location>
</feature>
<protein>
    <submittedName>
        <fullName evidence="7">MFS transporter</fullName>
    </submittedName>
</protein>
<dbReference type="RefSeq" id="WP_348947448.1">
    <property type="nucleotide sequence ID" value="NZ_JBDZYD010000001.1"/>
</dbReference>
<evidence type="ECO:0000313" key="7">
    <source>
        <dbReference type="EMBL" id="MEQ0558122.1"/>
    </source>
</evidence>
<evidence type="ECO:0000256" key="4">
    <source>
        <dbReference type="ARBA" id="ARBA00022989"/>
    </source>
</evidence>
<keyword evidence="2" id="KW-1003">Cell membrane</keyword>
<feature type="transmembrane region" description="Helical" evidence="6">
    <location>
        <begin position="21"/>
        <end position="40"/>
    </location>
</feature>